<evidence type="ECO:0000313" key="3">
    <source>
        <dbReference type="EMBL" id="AMO66992.1"/>
    </source>
</evidence>
<dbReference type="PANTHER" id="PTHR45947">
    <property type="entry name" value="SULFOQUINOVOSYL TRANSFERASE SQD2"/>
    <property type="match status" value="1"/>
</dbReference>
<name>A0A127M183_9GAMM</name>
<dbReference type="KEGG" id="zal:AZF00_01160"/>
<dbReference type="GO" id="GO:0016757">
    <property type="term" value="F:glycosyltransferase activity"/>
    <property type="evidence" value="ECO:0007669"/>
    <property type="project" value="InterPro"/>
</dbReference>
<dbReference type="Pfam" id="PF00534">
    <property type="entry name" value="Glycos_transf_1"/>
    <property type="match status" value="1"/>
</dbReference>
<dbReference type="InterPro" id="IPR001296">
    <property type="entry name" value="Glyco_trans_1"/>
</dbReference>
<dbReference type="EMBL" id="CP014544">
    <property type="protein sequence ID" value="AMO66992.1"/>
    <property type="molecule type" value="Genomic_DNA"/>
</dbReference>
<dbReference type="SUPFAM" id="SSF53756">
    <property type="entry name" value="UDP-Glycosyltransferase/glycogen phosphorylase"/>
    <property type="match status" value="1"/>
</dbReference>
<evidence type="ECO:0000259" key="1">
    <source>
        <dbReference type="Pfam" id="PF00534"/>
    </source>
</evidence>
<dbReference type="Proteomes" id="UP000074119">
    <property type="component" value="Chromosome"/>
</dbReference>
<dbReference type="STRING" id="1470434.AZF00_01160"/>
<dbReference type="CDD" id="cd03804">
    <property type="entry name" value="GT4_WbaZ-like"/>
    <property type="match status" value="1"/>
</dbReference>
<dbReference type="InterPro" id="IPR050194">
    <property type="entry name" value="Glycosyltransferase_grp1"/>
</dbReference>
<dbReference type="Pfam" id="PF13439">
    <property type="entry name" value="Glyco_transf_4"/>
    <property type="match status" value="1"/>
</dbReference>
<protein>
    <submittedName>
        <fullName evidence="3">Glycosyl transferase</fullName>
    </submittedName>
</protein>
<keyword evidence="3" id="KW-0808">Transferase</keyword>
<accession>A0A127M183</accession>
<sequence length="380" mass="42537">MFSNVAIIHDWLVDSGGAEKVVAAFLDIFPDADLYTTVCYMNDTQLAELGYGKPVNTSFIQKLPLAKRYYRTYFPLMPFAVEQFDLSKYDLIISSSSSVAKGVITSPDNLHICYCHSPMRYAWDMQGQYLRDSGLEKGLTSLLARFFLAMARTWDVRSSFGVDKFVANSHFIAHRINKCYRRESAVIHPPVDTHSFSLAPEKSDYYVVCCRLVPYKRVDLIVEAFNRMPDKKLIVIGGGPELQKITAMAKSNITVAGRLAFSQLKEHLARSKAFVYAAEEDFGIVLVEALASGAPVIAYSRGGASEIVEHGKTGIHFHSQRAEAIIEAISLFEREGIEYSPSEIKESAERFSKENFVTKFNQFLSVSKEKEIAVTEGEPA</sequence>
<proteinExistence type="predicted"/>
<dbReference type="RefSeq" id="WP_062382581.1">
    <property type="nucleotide sequence ID" value="NZ_CP014544.1"/>
</dbReference>
<gene>
    <name evidence="3" type="ORF">AZF00_01160</name>
</gene>
<evidence type="ECO:0000313" key="4">
    <source>
        <dbReference type="Proteomes" id="UP000074119"/>
    </source>
</evidence>
<dbReference type="AlphaFoldDB" id="A0A127M183"/>
<dbReference type="InterPro" id="IPR028098">
    <property type="entry name" value="Glyco_trans_4-like_N"/>
</dbReference>
<feature type="domain" description="Glycosyl transferase family 1" evidence="1">
    <location>
        <begin position="197"/>
        <end position="339"/>
    </location>
</feature>
<organism evidence="3 4">
    <name type="scientific">Zhongshania aliphaticivorans</name>
    <dbReference type="NCBI Taxonomy" id="1470434"/>
    <lineage>
        <taxon>Bacteria</taxon>
        <taxon>Pseudomonadati</taxon>
        <taxon>Pseudomonadota</taxon>
        <taxon>Gammaproteobacteria</taxon>
        <taxon>Cellvibrionales</taxon>
        <taxon>Spongiibacteraceae</taxon>
        <taxon>Zhongshania</taxon>
    </lineage>
</organism>
<reference evidence="3 4" key="1">
    <citation type="submission" date="2015-12" db="EMBL/GenBank/DDBJ databases">
        <authorList>
            <person name="Shamseldin A."/>
            <person name="Moawad H."/>
            <person name="Abd El-Rahim W.M."/>
            <person name="Sadowsky M.J."/>
        </authorList>
    </citation>
    <scope>NUCLEOTIDE SEQUENCE [LARGE SCALE GENOMIC DNA]</scope>
    <source>
        <strain evidence="3 4">SM2</strain>
    </source>
</reference>
<evidence type="ECO:0000259" key="2">
    <source>
        <dbReference type="Pfam" id="PF13439"/>
    </source>
</evidence>
<feature type="domain" description="Glycosyltransferase subfamily 4-like N-terminal" evidence="2">
    <location>
        <begin position="16"/>
        <end position="194"/>
    </location>
</feature>
<dbReference type="PANTHER" id="PTHR45947:SF3">
    <property type="entry name" value="SULFOQUINOVOSYL TRANSFERASE SQD2"/>
    <property type="match status" value="1"/>
</dbReference>
<dbReference type="Gene3D" id="3.40.50.2000">
    <property type="entry name" value="Glycogen Phosphorylase B"/>
    <property type="match status" value="1"/>
</dbReference>